<evidence type="ECO:0000313" key="3">
    <source>
        <dbReference type="Proteomes" id="UP001175228"/>
    </source>
</evidence>
<feature type="region of interest" description="Disordered" evidence="1">
    <location>
        <begin position="1"/>
        <end position="22"/>
    </location>
</feature>
<organism evidence="2 3">
    <name type="scientific">Armillaria luteobubalina</name>
    <dbReference type="NCBI Taxonomy" id="153913"/>
    <lineage>
        <taxon>Eukaryota</taxon>
        <taxon>Fungi</taxon>
        <taxon>Dikarya</taxon>
        <taxon>Basidiomycota</taxon>
        <taxon>Agaricomycotina</taxon>
        <taxon>Agaricomycetes</taxon>
        <taxon>Agaricomycetidae</taxon>
        <taxon>Agaricales</taxon>
        <taxon>Marasmiineae</taxon>
        <taxon>Physalacriaceae</taxon>
        <taxon>Armillaria</taxon>
    </lineage>
</organism>
<feature type="region of interest" description="Disordered" evidence="1">
    <location>
        <begin position="410"/>
        <end position="431"/>
    </location>
</feature>
<protein>
    <submittedName>
        <fullName evidence="2">Uncharacterized protein</fullName>
    </submittedName>
</protein>
<gene>
    <name evidence="2" type="ORF">EDD18DRAFT_1098872</name>
</gene>
<name>A0AA39QM81_9AGAR</name>
<sequence length="499" mass="55923">MPKNSDWMSVVTPAPPTMSPNATLDPAELTTGQILEHFRTPDGLLDTACFIKSYQTLNKEAHLVQTLWATQLQVTELVEKNQLLKMLLPAHSKKGHANSLTQEQSSDIRHYAQCCVSTVDPWVDDADIFQAQSEEQGLYAEVYAVLKEEHCFFFQRNYGPAFIKSASDSHSICISHVKNEAFHSIFRSLLPPSVAVKGFDPFTDSHCQELLGYDPQKKVYSTLPPILWPNTVLLAIFYSAMSIKEKKVTKKKPTSAVLWKVEQITPGAIAFAAIVACYVLSGDKHFDKCGGRSRIPYAADFKFYKMTIVKNMNKSHMVDTVTVFNHYLFEGRRSNRSGNQLCSNEYETIDIGNDFTDSSGSDDEPLDVPQTKENIVHDNELASAPTAHAAVDKLVGSVAGVTLSGVALLETEPTATGPENRSQNDPRETGGAVRSEGWVELIRVQLWLLSLSLEHRLLIEALVQHIELKHRGMMVLFRWMMYMDLDCTVQHVFFTLYSI</sequence>
<reference evidence="2" key="1">
    <citation type="submission" date="2023-06" db="EMBL/GenBank/DDBJ databases">
        <authorList>
            <consortium name="Lawrence Berkeley National Laboratory"/>
            <person name="Ahrendt S."/>
            <person name="Sahu N."/>
            <person name="Indic B."/>
            <person name="Wong-Bajracharya J."/>
            <person name="Merenyi Z."/>
            <person name="Ke H.-M."/>
            <person name="Monk M."/>
            <person name="Kocsube S."/>
            <person name="Drula E."/>
            <person name="Lipzen A."/>
            <person name="Balint B."/>
            <person name="Henrissat B."/>
            <person name="Andreopoulos B."/>
            <person name="Martin F.M."/>
            <person name="Harder C.B."/>
            <person name="Rigling D."/>
            <person name="Ford K.L."/>
            <person name="Foster G.D."/>
            <person name="Pangilinan J."/>
            <person name="Papanicolaou A."/>
            <person name="Barry K."/>
            <person name="LaButti K."/>
            <person name="Viragh M."/>
            <person name="Koriabine M."/>
            <person name="Yan M."/>
            <person name="Riley R."/>
            <person name="Champramary S."/>
            <person name="Plett K.L."/>
            <person name="Tsai I.J."/>
            <person name="Slot J."/>
            <person name="Sipos G."/>
            <person name="Plett J."/>
            <person name="Nagy L.G."/>
            <person name="Grigoriev I.V."/>
        </authorList>
    </citation>
    <scope>NUCLEOTIDE SEQUENCE</scope>
    <source>
        <strain evidence="2">HWK02</strain>
    </source>
</reference>
<comment type="caution">
    <text evidence="2">The sequence shown here is derived from an EMBL/GenBank/DDBJ whole genome shotgun (WGS) entry which is preliminary data.</text>
</comment>
<dbReference type="AlphaFoldDB" id="A0AA39QM81"/>
<accession>A0AA39QM81</accession>
<evidence type="ECO:0000313" key="2">
    <source>
        <dbReference type="EMBL" id="KAK0505525.1"/>
    </source>
</evidence>
<dbReference type="InterPro" id="IPR046521">
    <property type="entry name" value="DUF6698"/>
</dbReference>
<keyword evidence="3" id="KW-1185">Reference proteome</keyword>
<dbReference type="EMBL" id="JAUEPU010000002">
    <property type="protein sequence ID" value="KAK0505525.1"/>
    <property type="molecule type" value="Genomic_DNA"/>
</dbReference>
<dbReference type="Pfam" id="PF20414">
    <property type="entry name" value="DUF6698"/>
    <property type="match status" value="1"/>
</dbReference>
<dbReference type="Proteomes" id="UP001175228">
    <property type="component" value="Unassembled WGS sequence"/>
</dbReference>
<proteinExistence type="predicted"/>
<evidence type="ECO:0000256" key="1">
    <source>
        <dbReference type="SAM" id="MobiDB-lite"/>
    </source>
</evidence>